<accession>A0ABV2PE00</accession>
<dbReference type="PANTHER" id="PTHR43134:SF3">
    <property type="entry name" value="FLAGELLAR BIOSYNTHESIS PROTEIN FLHF"/>
    <property type="match status" value="1"/>
</dbReference>
<comment type="function">
    <text evidence="12">Necessary for flagellar biosynthesis. May be involved in translocation of the flagellum.</text>
</comment>
<evidence type="ECO:0000256" key="8">
    <source>
        <dbReference type="ARBA" id="ARBA00022927"/>
    </source>
</evidence>
<keyword evidence="6" id="KW-0547">Nucleotide-binding</keyword>
<evidence type="ECO:0000313" key="15">
    <source>
        <dbReference type="EMBL" id="MET4559166.1"/>
    </source>
</evidence>
<gene>
    <name evidence="15" type="ORF">ABIA69_000309</name>
</gene>
<comment type="similarity">
    <text evidence="2">Belongs to the GTP-binding SRP family.</text>
</comment>
<keyword evidence="7" id="KW-1005">Bacterial flagellum biogenesis</keyword>
<evidence type="ECO:0000256" key="11">
    <source>
        <dbReference type="ARBA" id="ARBA00023225"/>
    </source>
</evidence>
<evidence type="ECO:0000256" key="9">
    <source>
        <dbReference type="ARBA" id="ARBA00023134"/>
    </source>
</evidence>
<evidence type="ECO:0000256" key="10">
    <source>
        <dbReference type="ARBA" id="ARBA00023136"/>
    </source>
</evidence>
<keyword evidence="16" id="KW-1185">Reference proteome</keyword>
<evidence type="ECO:0000256" key="1">
    <source>
        <dbReference type="ARBA" id="ARBA00004413"/>
    </source>
</evidence>
<evidence type="ECO:0000256" key="3">
    <source>
        <dbReference type="ARBA" id="ARBA00014919"/>
    </source>
</evidence>
<evidence type="ECO:0000256" key="4">
    <source>
        <dbReference type="ARBA" id="ARBA00022448"/>
    </source>
</evidence>
<keyword evidence="5" id="KW-1003">Cell membrane</keyword>
<keyword evidence="8" id="KW-0653">Protein transport</keyword>
<keyword evidence="9" id="KW-0342">GTP-binding</keyword>
<evidence type="ECO:0000256" key="2">
    <source>
        <dbReference type="ARBA" id="ARBA00008531"/>
    </source>
</evidence>
<dbReference type="Gene3D" id="3.40.50.300">
    <property type="entry name" value="P-loop containing nucleotide triphosphate hydrolases"/>
    <property type="match status" value="1"/>
</dbReference>
<proteinExistence type="inferred from homology"/>
<organism evidence="15 16">
    <name type="scientific">Lysinibacillus parviboronicapiens</name>
    <dbReference type="NCBI Taxonomy" id="436516"/>
    <lineage>
        <taxon>Bacteria</taxon>
        <taxon>Bacillati</taxon>
        <taxon>Bacillota</taxon>
        <taxon>Bacilli</taxon>
        <taxon>Bacillales</taxon>
        <taxon>Bacillaceae</taxon>
        <taxon>Lysinibacillus</taxon>
    </lineage>
</organism>
<comment type="caution">
    <text evidence="15">The sequence shown here is derived from an EMBL/GenBank/DDBJ whole genome shotgun (WGS) entry which is preliminary data.</text>
</comment>
<dbReference type="SMART" id="SM00962">
    <property type="entry name" value="SRP54"/>
    <property type="match status" value="1"/>
</dbReference>
<dbReference type="InterPro" id="IPR020006">
    <property type="entry name" value="FlhF"/>
</dbReference>
<evidence type="ECO:0000313" key="16">
    <source>
        <dbReference type="Proteomes" id="UP001549363"/>
    </source>
</evidence>
<dbReference type="Gene3D" id="1.20.120.1380">
    <property type="entry name" value="Flagellar FlhF biosynthesis protein, N domain"/>
    <property type="match status" value="1"/>
</dbReference>
<feature type="domain" description="SRP54-type proteins GTP-binding" evidence="14">
    <location>
        <begin position="204"/>
        <end position="395"/>
    </location>
</feature>
<dbReference type="PANTHER" id="PTHR43134">
    <property type="entry name" value="SIGNAL RECOGNITION PARTICLE RECEPTOR SUBUNIT ALPHA"/>
    <property type="match status" value="1"/>
</dbReference>
<keyword evidence="15" id="KW-0969">Cilium</keyword>
<keyword evidence="11" id="KW-1006">Bacterial flagellum protein export</keyword>
<dbReference type="RefSeq" id="WP_354470774.1">
    <property type="nucleotide sequence ID" value="NZ_JBEPSB010000001.1"/>
</dbReference>
<protein>
    <recommendedName>
        <fullName evidence="3 13">Flagellar biosynthesis protein FlhF</fullName>
    </recommendedName>
</protein>
<dbReference type="NCBIfam" id="TIGR03499">
    <property type="entry name" value="FlhF"/>
    <property type="match status" value="1"/>
</dbReference>
<evidence type="ECO:0000256" key="6">
    <source>
        <dbReference type="ARBA" id="ARBA00022741"/>
    </source>
</evidence>
<evidence type="ECO:0000256" key="13">
    <source>
        <dbReference type="NCBIfam" id="TIGR03499"/>
    </source>
</evidence>
<reference evidence="15 16" key="1">
    <citation type="submission" date="2024-06" db="EMBL/GenBank/DDBJ databases">
        <title>Sorghum-associated microbial communities from plants grown in Nebraska, USA.</title>
        <authorList>
            <person name="Schachtman D."/>
        </authorList>
    </citation>
    <scope>NUCLEOTIDE SEQUENCE [LARGE SCALE GENOMIC DNA]</scope>
    <source>
        <strain evidence="15 16">736</strain>
    </source>
</reference>
<evidence type="ECO:0000256" key="5">
    <source>
        <dbReference type="ARBA" id="ARBA00022475"/>
    </source>
</evidence>
<evidence type="ECO:0000256" key="12">
    <source>
        <dbReference type="ARBA" id="ARBA00025337"/>
    </source>
</evidence>
<keyword evidence="4" id="KW-0813">Transport</keyword>
<dbReference type="CDD" id="cd17873">
    <property type="entry name" value="FlhF"/>
    <property type="match status" value="1"/>
</dbReference>
<keyword evidence="15" id="KW-0966">Cell projection</keyword>
<evidence type="ECO:0000259" key="14">
    <source>
        <dbReference type="SMART" id="SM00962"/>
    </source>
</evidence>
<dbReference type="EMBL" id="JBEPSB010000001">
    <property type="protein sequence ID" value="MET4559166.1"/>
    <property type="molecule type" value="Genomic_DNA"/>
</dbReference>
<keyword evidence="10" id="KW-0472">Membrane</keyword>
<dbReference type="Proteomes" id="UP001549363">
    <property type="component" value="Unassembled WGS sequence"/>
</dbReference>
<evidence type="ECO:0000256" key="7">
    <source>
        <dbReference type="ARBA" id="ARBA00022795"/>
    </source>
</evidence>
<name>A0ABV2PE00_9BACI</name>
<dbReference type="Pfam" id="PF00448">
    <property type="entry name" value="SRP54"/>
    <property type="match status" value="1"/>
</dbReference>
<keyword evidence="15" id="KW-0282">Flagellum</keyword>
<dbReference type="SUPFAM" id="SSF52540">
    <property type="entry name" value="P-loop containing nucleoside triphosphate hydrolases"/>
    <property type="match status" value="1"/>
</dbReference>
<comment type="subcellular location">
    <subcellularLocation>
        <location evidence="1">Cell membrane</location>
        <topology evidence="1">Peripheral membrane protein</topology>
        <orientation evidence="1">Cytoplasmic side</orientation>
    </subcellularLocation>
</comment>
<dbReference type="InterPro" id="IPR027417">
    <property type="entry name" value="P-loop_NTPase"/>
</dbReference>
<dbReference type="InterPro" id="IPR047040">
    <property type="entry name" value="FlhF__GTPase_dom"/>
</dbReference>
<sequence length="399" mass="45196">MKMKKYYASSIPEAMKLVRAELGEDAVILNSKVVVTKKFFGLVKKKSFEVVAGIDKMEPSNMAPAPTATLATPQSSKENASLQEITNAVQAKIHPVQPKQDTTLQEETGIPEELRKEIADLKSLMQSMHKKTTQAQYPDELLPFIEYLRQQELNEELITMIGDELFMHFKEAAEINFSQCKLITKNLLRKKLEGLPIGGLTYERKYINVLGPTGVGKTTTIAKMAARAVLEKKKKIGFITTDTYRIAAIEQLKTYAGLLQAPVEIAYNATDFEQAIQRLSHLDLVFIDTAGRNYKEVKYVDDLQRLIKFDDQAESFLVLAMTAKEKDMTDIIDQFKQLPIEKIIFTKIDETNSIGTMINLMIKYNKGLAYYTNGQEVPEDIEEAEIEEVLNLFFQGEEK</sequence>
<dbReference type="InterPro" id="IPR000897">
    <property type="entry name" value="SRP54_GTPase_dom"/>
</dbReference>